<comment type="catalytic activity">
    <reaction evidence="1">
        <text>3-hydroxy-2-methylpropanoyl-CoA + H2O = 3-hydroxy-2-methylpropanoate + CoA + H(+)</text>
        <dbReference type="Rhea" id="RHEA:20888"/>
        <dbReference type="ChEBI" id="CHEBI:11805"/>
        <dbReference type="ChEBI" id="CHEBI:15377"/>
        <dbReference type="ChEBI" id="CHEBI:15378"/>
        <dbReference type="ChEBI" id="CHEBI:57287"/>
        <dbReference type="ChEBI" id="CHEBI:57340"/>
        <dbReference type="EC" id="3.1.2.4"/>
    </reaction>
</comment>
<feature type="domain" description="Enoyl-CoA hydratase/isomerase" evidence="4">
    <location>
        <begin position="18"/>
        <end position="341"/>
    </location>
</feature>
<dbReference type="EMBL" id="CP006912">
    <property type="protein sequence ID" value="AHB48543.1"/>
    <property type="molecule type" value="Genomic_DNA"/>
</dbReference>
<evidence type="ECO:0000256" key="3">
    <source>
        <dbReference type="ARBA" id="ARBA00022801"/>
    </source>
</evidence>
<dbReference type="Proteomes" id="UP000018542">
    <property type="component" value="Chromosome"/>
</dbReference>
<dbReference type="InterPro" id="IPR029045">
    <property type="entry name" value="ClpP/crotonase-like_dom_sf"/>
</dbReference>
<dbReference type="InterPro" id="IPR045004">
    <property type="entry name" value="ECH_dom"/>
</dbReference>
<gene>
    <name evidence="5" type="ORF">W911_09315</name>
</gene>
<name>V5SDD7_9HYPH</name>
<evidence type="ECO:0000313" key="5">
    <source>
        <dbReference type="EMBL" id="AHB48543.1"/>
    </source>
</evidence>
<accession>V5SDD7</accession>
<dbReference type="EC" id="3.1.2.4" evidence="2"/>
<dbReference type="STRING" id="1029756.W911_09315"/>
<keyword evidence="6" id="KW-1185">Reference proteome</keyword>
<dbReference type="OrthoDB" id="9790967at2"/>
<dbReference type="PATRIC" id="fig|1029756.8.peg.1942"/>
<dbReference type="NCBIfam" id="NF004127">
    <property type="entry name" value="PRK05617.1"/>
    <property type="match status" value="1"/>
</dbReference>
<dbReference type="CDD" id="cd06558">
    <property type="entry name" value="crotonase-like"/>
    <property type="match status" value="1"/>
</dbReference>
<dbReference type="PANTHER" id="PTHR43176">
    <property type="entry name" value="3-HYDROXYISOBUTYRYL-COA HYDROLASE-RELATED"/>
    <property type="match status" value="1"/>
</dbReference>
<dbReference type="GO" id="GO:0006574">
    <property type="term" value="P:L-valine catabolic process"/>
    <property type="evidence" value="ECO:0007669"/>
    <property type="project" value="TreeGrafter"/>
</dbReference>
<dbReference type="InterPro" id="IPR032259">
    <property type="entry name" value="HIBYL-CoA-H"/>
</dbReference>
<dbReference type="Gene3D" id="3.90.226.10">
    <property type="entry name" value="2-enoyl-CoA Hydratase, Chain A, domain 1"/>
    <property type="match status" value="1"/>
</dbReference>
<dbReference type="GO" id="GO:0003860">
    <property type="term" value="F:3-hydroxyisobutyryl-CoA hydrolase activity"/>
    <property type="evidence" value="ECO:0007669"/>
    <property type="project" value="UniProtKB-EC"/>
</dbReference>
<reference evidence="5 6" key="1">
    <citation type="journal article" date="2014" name="Genome Announc.">
        <title>Complete Genome Sequence of Hyphomicrobium nitrativorans Strain NL23, a Denitrifying Bacterium Isolated from Biofilm of a Methanol-Fed Denitrification System Treating Seawater at the Montreal Biodome.</title>
        <authorList>
            <person name="Martineau C."/>
            <person name="Villeneuve C."/>
            <person name="Mauffrey F."/>
            <person name="Villemur R."/>
        </authorList>
    </citation>
    <scope>NUCLEOTIDE SEQUENCE [LARGE SCALE GENOMIC DNA]</scope>
    <source>
        <strain evidence="5">NL23</strain>
    </source>
</reference>
<evidence type="ECO:0000259" key="4">
    <source>
        <dbReference type="Pfam" id="PF16113"/>
    </source>
</evidence>
<evidence type="ECO:0000313" key="6">
    <source>
        <dbReference type="Proteomes" id="UP000018542"/>
    </source>
</evidence>
<dbReference type="HOGENOM" id="CLU_009834_22_1_5"/>
<dbReference type="SUPFAM" id="SSF52096">
    <property type="entry name" value="ClpP/crotonase"/>
    <property type="match status" value="1"/>
</dbReference>
<dbReference type="KEGG" id="hni:W911_09315"/>
<keyword evidence="3" id="KW-0378">Hydrolase</keyword>
<dbReference type="RefSeq" id="WP_023787232.1">
    <property type="nucleotide sequence ID" value="NC_022997.1"/>
</dbReference>
<evidence type="ECO:0000256" key="2">
    <source>
        <dbReference type="ARBA" id="ARBA00011915"/>
    </source>
</evidence>
<dbReference type="Pfam" id="PF16113">
    <property type="entry name" value="ECH_2"/>
    <property type="match status" value="1"/>
</dbReference>
<organism evidence="5 6">
    <name type="scientific">Hyphomicrobium nitrativorans NL23</name>
    <dbReference type="NCBI Taxonomy" id="1029756"/>
    <lineage>
        <taxon>Bacteria</taxon>
        <taxon>Pseudomonadati</taxon>
        <taxon>Pseudomonadota</taxon>
        <taxon>Alphaproteobacteria</taxon>
        <taxon>Hyphomicrobiales</taxon>
        <taxon>Hyphomicrobiaceae</taxon>
        <taxon>Hyphomicrobium</taxon>
    </lineage>
</organism>
<dbReference type="PANTHER" id="PTHR43176:SF3">
    <property type="entry name" value="3-HYDROXYISOBUTYRYL-COA HYDROLASE, MITOCHONDRIAL"/>
    <property type="match status" value="1"/>
</dbReference>
<protein>
    <recommendedName>
        <fullName evidence="2">3-hydroxyisobutyryl-CoA hydrolase</fullName>
        <ecNumber evidence="2">3.1.2.4</ecNumber>
    </recommendedName>
</protein>
<proteinExistence type="predicted"/>
<dbReference type="AlphaFoldDB" id="V5SDD7"/>
<evidence type="ECO:0000256" key="1">
    <source>
        <dbReference type="ARBA" id="ARBA00001709"/>
    </source>
</evidence>
<sequence>MTDAAEDTLKTEIVGSLAVVTLSRPRALNALTGHMRAKLSERLWACARDPQIYAVVIQSESPRAFSSGSDVREVLSLARADLAQGKKTFSDEYALNWQCECFSKPAVSLIDGMVMGGGVGISLYGTHRVAGEGYSFAMPETMIGLFPDVGVCHALARLPDHIGMYLGLTGRSIGRADAYALGLVTHCISRERFEEIKAALADTWPVDTVLDERHVEPGPGDLAPYRHVIADCFSAPTVEGIVARLAAVEGEPREWAQAAAADLARRSPLSLKITHRHIREAQARDLRQTLQVDYRLAVRMLEAGGDFFEGVRAALIDKDGAPAWSPARLEDVTEAIVSSYFAPLGDGEFVLPTREEMQALRA</sequence>